<dbReference type="SUPFAM" id="SSF55785">
    <property type="entry name" value="PYP-like sensor domain (PAS domain)"/>
    <property type="match status" value="1"/>
</dbReference>
<dbReference type="InterPro" id="IPR035965">
    <property type="entry name" value="PAS-like_dom_sf"/>
</dbReference>
<feature type="domain" description="PAC" evidence="11">
    <location>
        <begin position="82"/>
        <end position="134"/>
    </location>
</feature>
<gene>
    <name evidence="12" type="ORF">BST83_10220</name>
</gene>
<dbReference type="InterPro" id="IPR036890">
    <property type="entry name" value="HATPase_C_sf"/>
</dbReference>
<dbReference type="InterPro" id="IPR036097">
    <property type="entry name" value="HisK_dim/P_sf"/>
</dbReference>
<dbReference type="InterPro" id="IPR003594">
    <property type="entry name" value="HATPase_dom"/>
</dbReference>
<dbReference type="InterPro" id="IPR004358">
    <property type="entry name" value="Sig_transdc_His_kin-like_C"/>
</dbReference>
<dbReference type="SUPFAM" id="SSF47384">
    <property type="entry name" value="Homodimeric domain of signal transducing histidine kinase"/>
    <property type="match status" value="1"/>
</dbReference>
<name>A0A2S7KYA4_9FLAO</name>
<evidence type="ECO:0000256" key="8">
    <source>
        <dbReference type="ARBA" id="ARBA00023012"/>
    </source>
</evidence>
<dbReference type="InterPro" id="IPR013767">
    <property type="entry name" value="PAS_fold"/>
</dbReference>
<evidence type="ECO:0000259" key="10">
    <source>
        <dbReference type="PROSITE" id="PS50112"/>
    </source>
</evidence>
<dbReference type="InterPro" id="IPR000014">
    <property type="entry name" value="PAS"/>
</dbReference>
<sequence length="372" mass="42579">MDKAEIISEKKYNIMLNASPDGIVLINSKGIIIEVSEIGLELFGFNNKEELHGKHYLYLVAPDEKNIIREVISKTIDEGIIQNIEVKFKRRNKSIFQGEISTTLIQYPLGEPFFFMISVRDITTRRKIERKMMHANRMASLGEMASCIAHEINVPLNTVSLIMDNVLREVTENENIDKNYLTKKTDKIFENIIRIRNIIDHIRAFSRDQSDYISVSFDLNLSINNAINMMTEQLKHYSINLILKLDENPFFILGNTFTFEQVILNLLSNSKDALLEKNSQNSSHHDMFIKISSFMENEYMIIEVADNGKGIKKEDIENVTLPFYTTKDTGNGTGLGLSISYRIIKELGGTIELEPNVFKGTTVRISLKVVKK</sequence>
<reference evidence="12 13" key="1">
    <citation type="submission" date="2016-11" db="EMBL/GenBank/DDBJ databases">
        <title>Trade-off between light-utilization and light-protection in marine flavobacteria.</title>
        <authorList>
            <person name="Kumagai Y."/>
        </authorList>
    </citation>
    <scope>NUCLEOTIDE SEQUENCE [LARGE SCALE GENOMIC DNA]</scope>
    <source>
        <strain evidence="12 13">ATCC 700397</strain>
    </source>
</reference>
<evidence type="ECO:0000256" key="2">
    <source>
        <dbReference type="ARBA" id="ARBA00012438"/>
    </source>
</evidence>
<keyword evidence="3" id="KW-0597">Phosphoprotein</keyword>
<dbReference type="Gene3D" id="1.10.287.130">
    <property type="match status" value="1"/>
</dbReference>
<keyword evidence="6" id="KW-0418">Kinase</keyword>
<organism evidence="12 13">
    <name type="scientific">Polaribacter filamentus</name>
    <dbReference type="NCBI Taxonomy" id="53483"/>
    <lineage>
        <taxon>Bacteria</taxon>
        <taxon>Pseudomonadati</taxon>
        <taxon>Bacteroidota</taxon>
        <taxon>Flavobacteriia</taxon>
        <taxon>Flavobacteriales</taxon>
        <taxon>Flavobacteriaceae</taxon>
    </lineage>
</organism>
<dbReference type="SUPFAM" id="SSF55874">
    <property type="entry name" value="ATPase domain of HSP90 chaperone/DNA topoisomerase II/histidine kinase"/>
    <property type="match status" value="1"/>
</dbReference>
<keyword evidence="13" id="KW-1185">Reference proteome</keyword>
<evidence type="ECO:0000256" key="5">
    <source>
        <dbReference type="ARBA" id="ARBA00022741"/>
    </source>
</evidence>
<dbReference type="GO" id="GO:0000155">
    <property type="term" value="F:phosphorelay sensor kinase activity"/>
    <property type="evidence" value="ECO:0007669"/>
    <property type="project" value="InterPro"/>
</dbReference>
<evidence type="ECO:0000256" key="7">
    <source>
        <dbReference type="ARBA" id="ARBA00022840"/>
    </source>
</evidence>
<dbReference type="SMART" id="SM00387">
    <property type="entry name" value="HATPase_c"/>
    <property type="match status" value="1"/>
</dbReference>
<dbReference type="OrthoDB" id="9810447at2"/>
<dbReference type="EC" id="2.7.13.3" evidence="2"/>
<dbReference type="InterPro" id="IPR005467">
    <property type="entry name" value="His_kinase_dom"/>
</dbReference>
<evidence type="ECO:0000313" key="13">
    <source>
        <dbReference type="Proteomes" id="UP000239522"/>
    </source>
</evidence>
<dbReference type="Pfam" id="PF00989">
    <property type="entry name" value="PAS"/>
    <property type="match status" value="1"/>
</dbReference>
<dbReference type="PANTHER" id="PTHR43065">
    <property type="entry name" value="SENSOR HISTIDINE KINASE"/>
    <property type="match status" value="1"/>
</dbReference>
<feature type="domain" description="PAS" evidence="10">
    <location>
        <begin position="8"/>
        <end position="79"/>
    </location>
</feature>
<dbReference type="Gene3D" id="3.30.565.10">
    <property type="entry name" value="Histidine kinase-like ATPase, C-terminal domain"/>
    <property type="match status" value="1"/>
</dbReference>
<evidence type="ECO:0000259" key="9">
    <source>
        <dbReference type="PROSITE" id="PS50109"/>
    </source>
</evidence>
<evidence type="ECO:0000256" key="4">
    <source>
        <dbReference type="ARBA" id="ARBA00022679"/>
    </source>
</evidence>
<dbReference type="PROSITE" id="PS50109">
    <property type="entry name" value="HIS_KIN"/>
    <property type="match status" value="1"/>
</dbReference>
<keyword evidence="8" id="KW-0902">Two-component regulatory system</keyword>
<dbReference type="PANTHER" id="PTHR43065:SF46">
    <property type="entry name" value="C4-DICARBOXYLATE TRANSPORT SENSOR PROTEIN DCTB"/>
    <property type="match status" value="1"/>
</dbReference>
<dbReference type="PROSITE" id="PS50112">
    <property type="entry name" value="PAS"/>
    <property type="match status" value="1"/>
</dbReference>
<evidence type="ECO:0000256" key="3">
    <source>
        <dbReference type="ARBA" id="ARBA00022553"/>
    </source>
</evidence>
<dbReference type="SMART" id="SM00091">
    <property type="entry name" value="PAS"/>
    <property type="match status" value="1"/>
</dbReference>
<dbReference type="GO" id="GO:0005524">
    <property type="term" value="F:ATP binding"/>
    <property type="evidence" value="ECO:0007669"/>
    <property type="project" value="UniProtKB-KW"/>
</dbReference>
<feature type="domain" description="Histidine kinase" evidence="9">
    <location>
        <begin position="147"/>
        <end position="371"/>
    </location>
</feature>
<evidence type="ECO:0000256" key="6">
    <source>
        <dbReference type="ARBA" id="ARBA00022777"/>
    </source>
</evidence>
<keyword evidence="5" id="KW-0547">Nucleotide-binding</keyword>
<dbReference type="PROSITE" id="PS50113">
    <property type="entry name" value="PAC"/>
    <property type="match status" value="1"/>
</dbReference>
<dbReference type="PRINTS" id="PR00344">
    <property type="entry name" value="BCTRLSENSOR"/>
</dbReference>
<protein>
    <recommendedName>
        <fullName evidence="2">histidine kinase</fullName>
        <ecNumber evidence="2">2.7.13.3</ecNumber>
    </recommendedName>
</protein>
<comment type="caution">
    <text evidence="12">The sequence shown here is derived from an EMBL/GenBank/DDBJ whole genome shotgun (WGS) entry which is preliminary data.</text>
</comment>
<proteinExistence type="predicted"/>
<accession>A0A2S7KYA4</accession>
<dbReference type="CDD" id="cd00130">
    <property type="entry name" value="PAS"/>
    <property type="match status" value="1"/>
</dbReference>
<keyword evidence="4" id="KW-0808">Transferase</keyword>
<dbReference type="Proteomes" id="UP000239522">
    <property type="component" value="Unassembled WGS sequence"/>
</dbReference>
<dbReference type="AlphaFoldDB" id="A0A2S7KYA4"/>
<keyword evidence="7" id="KW-0067">ATP-binding</keyword>
<comment type="catalytic activity">
    <reaction evidence="1">
        <text>ATP + protein L-histidine = ADP + protein N-phospho-L-histidine.</text>
        <dbReference type="EC" id="2.7.13.3"/>
    </reaction>
</comment>
<dbReference type="Pfam" id="PF02518">
    <property type="entry name" value="HATPase_c"/>
    <property type="match status" value="1"/>
</dbReference>
<evidence type="ECO:0000259" key="11">
    <source>
        <dbReference type="PROSITE" id="PS50113"/>
    </source>
</evidence>
<evidence type="ECO:0000256" key="1">
    <source>
        <dbReference type="ARBA" id="ARBA00000085"/>
    </source>
</evidence>
<dbReference type="InterPro" id="IPR000700">
    <property type="entry name" value="PAS-assoc_C"/>
</dbReference>
<dbReference type="EMBL" id="MQUA01000013">
    <property type="protein sequence ID" value="PQB07493.1"/>
    <property type="molecule type" value="Genomic_DNA"/>
</dbReference>
<evidence type="ECO:0000313" key="12">
    <source>
        <dbReference type="EMBL" id="PQB07493.1"/>
    </source>
</evidence>
<dbReference type="Gene3D" id="3.30.450.20">
    <property type="entry name" value="PAS domain"/>
    <property type="match status" value="1"/>
</dbReference>
<dbReference type="RefSeq" id="WP_104809702.1">
    <property type="nucleotide sequence ID" value="NZ_MQUA01000013.1"/>
</dbReference>
<dbReference type="NCBIfam" id="TIGR00229">
    <property type="entry name" value="sensory_box"/>
    <property type="match status" value="1"/>
</dbReference>